<evidence type="ECO:0000259" key="1">
    <source>
        <dbReference type="Pfam" id="PF18848"/>
    </source>
</evidence>
<dbReference type="Pfam" id="PF18848">
    <property type="entry name" value="baeRF_family6"/>
    <property type="match status" value="1"/>
</dbReference>
<protein>
    <recommendedName>
        <fullName evidence="1">Bacterial archaeo-eukaryotic release factor family 6 domain-containing protein</fullName>
    </recommendedName>
</protein>
<dbReference type="AlphaFoldDB" id="A0A242A7X7"/>
<dbReference type="Proteomes" id="UP000195043">
    <property type="component" value="Unassembled WGS sequence"/>
</dbReference>
<dbReference type="OrthoDB" id="4393931at2"/>
<sequence>MVKIAKSFLSQVTAEGLNGPFVTIMLNTHVGHQNVEKDQIKFKNFAKEAKRRFEKKYPEHEWAPFQKKIDEILADQSFWRSSTTSAAVILTPEEVLVHRLSIRVDDQYYVGETPYLLAIIKNAQFNDPFYVLALNRDSMKLYQVENKVVSEVELPEEAPTTMEKALGEEITGGGDFNYSAQGGANNGGEGVAYHGFSAKDEELEIDHVNYYQAVDAFFRNDFSNDDNLPLYIFALPENQTLFKKNAKTSFFHATPNIATSPAPLSVKEIQPYVDKLVEELTQQQVSAYEKLLDRKFIDQLVDMIPAAKEGRIGQLFIATSNLVDGFGEDPDTEYDRRQVLNTLAKDVVDNGGEVAILAQKDAPGSKPLTAILRY</sequence>
<comment type="caution">
    <text evidence="2">The sequence shown here is derived from an EMBL/GenBank/DDBJ whole genome shotgun (WGS) entry which is preliminary data.</text>
</comment>
<keyword evidence="3" id="KW-1185">Reference proteome</keyword>
<dbReference type="InterPro" id="IPR040628">
    <property type="entry name" value="BaeRF_family6"/>
</dbReference>
<organism evidence="2 3">
    <name type="scientific">Candidatus Enterococcus testudinis</name>
    <dbReference type="NCBI Taxonomy" id="1834191"/>
    <lineage>
        <taxon>Bacteria</taxon>
        <taxon>Bacillati</taxon>
        <taxon>Bacillota</taxon>
        <taxon>Bacilli</taxon>
        <taxon>Lactobacillales</taxon>
        <taxon>Enterococcaceae</taxon>
        <taxon>Enterococcus</taxon>
    </lineage>
</organism>
<dbReference type="STRING" id="1834191.A5886_002069"/>
<dbReference type="EMBL" id="NGKU01000001">
    <property type="protein sequence ID" value="OTN76990.1"/>
    <property type="molecule type" value="Genomic_DNA"/>
</dbReference>
<reference evidence="2 3" key="1">
    <citation type="submission" date="2017-05" db="EMBL/GenBank/DDBJ databases">
        <title>The Genome Sequence of Enterococcus sp. 8G7_MSG3316.</title>
        <authorList>
            <consortium name="The Broad Institute Genomics Platform"/>
            <consortium name="The Broad Institute Genomic Center for Infectious Diseases"/>
            <person name="Earl A."/>
            <person name="Manson A."/>
            <person name="Schwartman J."/>
            <person name="Gilmore M."/>
            <person name="Abouelleil A."/>
            <person name="Cao P."/>
            <person name="Chapman S."/>
            <person name="Cusick C."/>
            <person name="Shea T."/>
            <person name="Young S."/>
            <person name="Neafsey D."/>
            <person name="Nusbaum C."/>
            <person name="Birren B."/>
        </authorList>
    </citation>
    <scope>NUCLEOTIDE SEQUENCE [LARGE SCALE GENOMIC DNA]</scope>
    <source>
        <strain evidence="2 3">8G7_MSG3316</strain>
    </source>
</reference>
<dbReference type="RefSeq" id="WP_086275066.1">
    <property type="nucleotide sequence ID" value="NZ_NGKU01000001.1"/>
</dbReference>
<proteinExistence type="predicted"/>
<evidence type="ECO:0000313" key="2">
    <source>
        <dbReference type="EMBL" id="OTN76990.1"/>
    </source>
</evidence>
<name>A0A242A7X7_9ENTE</name>
<gene>
    <name evidence="2" type="ORF">A5886_002069</name>
</gene>
<feature type="domain" description="Bacterial archaeo-eukaryotic release factor family 6" evidence="1">
    <location>
        <begin position="129"/>
        <end position="279"/>
    </location>
</feature>
<accession>A0A242A7X7</accession>
<evidence type="ECO:0000313" key="3">
    <source>
        <dbReference type="Proteomes" id="UP000195043"/>
    </source>
</evidence>